<organism evidence="1 2">
    <name type="scientific">Alligator mississippiensis</name>
    <name type="common">American alligator</name>
    <dbReference type="NCBI Taxonomy" id="8496"/>
    <lineage>
        <taxon>Eukaryota</taxon>
        <taxon>Metazoa</taxon>
        <taxon>Chordata</taxon>
        <taxon>Craniata</taxon>
        <taxon>Vertebrata</taxon>
        <taxon>Euteleostomi</taxon>
        <taxon>Archelosauria</taxon>
        <taxon>Archosauria</taxon>
        <taxon>Crocodylia</taxon>
        <taxon>Alligatoridae</taxon>
        <taxon>Alligatorinae</taxon>
        <taxon>Alligator</taxon>
    </lineage>
</organism>
<proteinExistence type="predicted"/>
<name>A0A151MNF5_ALLMI</name>
<accession>A0A151MNF5</accession>
<dbReference type="Proteomes" id="UP000050525">
    <property type="component" value="Unassembled WGS sequence"/>
</dbReference>
<sequence length="73" mass="8361">MHDIIIDLVKDIHLLKESGLPNHKPGMVCKKSRAYETSSVFSSSTIECFYHSPSKTRVKACRMEMHNLCDFCD</sequence>
<gene>
    <name evidence="1" type="ORF">Y1Q_0003823</name>
</gene>
<comment type="caution">
    <text evidence="1">The sequence shown here is derived from an EMBL/GenBank/DDBJ whole genome shotgun (WGS) entry which is preliminary data.</text>
</comment>
<keyword evidence="2" id="KW-1185">Reference proteome</keyword>
<evidence type="ECO:0000313" key="1">
    <source>
        <dbReference type="EMBL" id="KYO26064.1"/>
    </source>
</evidence>
<dbReference type="EMBL" id="AKHW03005657">
    <property type="protein sequence ID" value="KYO26064.1"/>
    <property type="molecule type" value="Genomic_DNA"/>
</dbReference>
<reference evidence="1 2" key="1">
    <citation type="journal article" date="2012" name="Genome Biol.">
        <title>Sequencing three crocodilian genomes to illuminate the evolution of archosaurs and amniotes.</title>
        <authorList>
            <person name="St John J.A."/>
            <person name="Braun E.L."/>
            <person name="Isberg S.R."/>
            <person name="Miles L.G."/>
            <person name="Chong A.Y."/>
            <person name="Gongora J."/>
            <person name="Dalzell P."/>
            <person name="Moran C."/>
            <person name="Bed'hom B."/>
            <person name="Abzhanov A."/>
            <person name="Burgess S.C."/>
            <person name="Cooksey A.M."/>
            <person name="Castoe T.A."/>
            <person name="Crawford N.G."/>
            <person name="Densmore L.D."/>
            <person name="Drew J.C."/>
            <person name="Edwards S.V."/>
            <person name="Faircloth B.C."/>
            <person name="Fujita M.K."/>
            <person name="Greenwold M.J."/>
            <person name="Hoffmann F.G."/>
            <person name="Howard J.M."/>
            <person name="Iguchi T."/>
            <person name="Janes D.E."/>
            <person name="Khan S.Y."/>
            <person name="Kohno S."/>
            <person name="de Koning A.J."/>
            <person name="Lance S.L."/>
            <person name="McCarthy F.M."/>
            <person name="McCormack J.E."/>
            <person name="Merchant M.E."/>
            <person name="Peterson D.G."/>
            <person name="Pollock D.D."/>
            <person name="Pourmand N."/>
            <person name="Raney B.J."/>
            <person name="Roessler K.A."/>
            <person name="Sanford J.R."/>
            <person name="Sawyer R.H."/>
            <person name="Schmidt C.J."/>
            <person name="Triplett E.W."/>
            <person name="Tuberville T.D."/>
            <person name="Venegas-Anaya M."/>
            <person name="Howard J.T."/>
            <person name="Jarvis E.D."/>
            <person name="Guillette L.J.Jr."/>
            <person name="Glenn T.C."/>
            <person name="Green R.E."/>
            <person name="Ray D.A."/>
        </authorList>
    </citation>
    <scope>NUCLEOTIDE SEQUENCE [LARGE SCALE GENOMIC DNA]</scope>
    <source>
        <strain evidence="1">KSC_2009_1</strain>
    </source>
</reference>
<dbReference type="AlphaFoldDB" id="A0A151MNF5"/>
<protein>
    <submittedName>
        <fullName evidence="1">Uncharacterized protein</fullName>
    </submittedName>
</protein>
<evidence type="ECO:0000313" key="2">
    <source>
        <dbReference type="Proteomes" id="UP000050525"/>
    </source>
</evidence>